<dbReference type="InterPro" id="IPR037477">
    <property type="entry name" value="SCO2"/>
</dbReference>
<dbReference type="AlphaFoldDB" id="A0AAW1S532"/>
<gene>
    <name evidence="2" type="ORF">WJX81_001440</name>
</gene>
<accession>A0AAW1S532</accession>
<proteinExistence type="predicted"/>
<feature type="region of interest" description="Disordered" evidence="1">
    <location>
        <begin position="1"/>
        <end position="21"/>
    </location>
</feature>
<evidence type="ECO:0000313" key="3">
    <source>
        <dbReference type="Proteomes" id="UP001445335"/>
    </source>
</evidence>
<organism evidence="2 3">
    <name type="scientific">Elliptochloris bilobata</name>
    <dbReference type="NCBI Taxonomy" id="381761"/>
    <lineage>
        <taxon>Eukaryota</taxon>
        <taxon>Viridiplantae</taxon>
        <taxon>Chlorophyta</taxon>
        <taxon>core chlorophytes</taxon>
        <taxon>Trebouxiophyceae</taxon>
        <taxon>Trebouxiophyceae incertae sedis</taxon>
        <taxon>Elliptochloris clade</taxon>
        <taxon>Elliptochloris</taxon>
    </lineage>
</organism>
<dbReference type="EMBL" id="JALJOU010000012">
    <property type="protein sequence ID" value="KAK9840737.1"/>
    <property type="molecule type" value="Genomic_DNA"/>
</dbReference>
<keyword evidence="3" id="KW-1185">Reference proteome</keyword>
<dbReference type="PANTHER" id="PTHR36035">
    <property type="entry name" value="PROTEIN DISULFIDE-ISOMERASE SCO2"/>
    <property type="match status" value="1"/>
</dbReference>
<evidence type="ECO:0000313" key="2">
    <source>
        <dbReference type="EMBL" id="KAK9840737.1"/>
    </source>
</evidence>
<protein>
    <submittedName>
        <fullName evidence="2">Uncharacterized protein</fullName>
    </submittedName>
</protein>
<dbReference type="Proteomes" id="UP001445335">
    <property type="component" value="Unassembled WGS sequence"/>
</dbReference>
<comment type="caution">
    <text evidence="2">The sequence shown here is derived from an EMBL/GenBank/DDBJ whole genome shotgun (WGS) entry which is preliminary data.</text>
</comment>
<feature type="region of interest" description="Disordered" evidence="1">
    <location>
        <begin position="116"/>
        <end position="137"/>
    </location>
</feature>
<dbReference type="PANTHER" id="PTHR36035:SF1">
    <property type="entry name" value="PROTEIN DISULFIDE-ISOMERASE SCO2"/>
    <property type="match status" value="1"/>
</dbReference>
<sequence length="137" mass="15227">MFNRKGSDEGKAKHAGENGHSKDCKHVLPLFTQYKNLPPDGKVLTEEEELCNPKERTCAAPMYVWERKCHACSGTGYVRASSRSRRGRSACGVCPTCIGLGYVRCTSSRIVPELNNGSGPHFSIMRPKDDEDEYESD</sequence>
<reference evidence="2 3" key="1">
    <citation type="journal article" date="2024" name="Nat. Commun.">
        <title>Phylogenomics reveals the evolutionary origins of lichenization in chlorophyte algae.</title>
        <authorList>
            <person name="Puginier C."/>
            <person name="Libourel C."/>
            <person name="Otte J."/>
            <person name="Skaloud P."/>
            <person name="Haon M."/>
            <person name="Grisel S."/>
            <person name="Petersen M."/>
            <person name="Berrin J.G."/>
            <person name="Delaux P.M."/>
            <person name="Dal Grande F."/>
            <person name="Keller J."/>
        </authorList>
    </citation>
    <scope>NUCLEOTIDE SEQUENCE [LARGE SCALE GENOMIC DNA]</scope>
    <source>
        <strain evidence="2 3">SAG 245.80</strain>
    </source>
</reference>
<evidence type="ECO:0000256" key="1">
    <source>
        <dbReference type="SAM" id="MobiDB-lite"/>
    </source>
</evidence>
<name>A0AAW1S532_9CHLO</name>